<evidence type="ECO:0000313" key="3">
    <source>
        <dbReference type="EMBL" id="BCO26282.1"/>
    </source>
</evidence>
<gene>
    <name evidence="3" type="ORF">MIZ03_1162</name>
</gene>
<organism evidence="3 4">
    <name type="scientific">Rhodoferax lithotrophicus</name>
    <dbReference type="NCBI Taxonomy" id="2798804"/>
    <lineage>
        <taxon>Bacteria</taxon>
        <taxon>Pseudomonadati</taxon>
        <taxon>Pseudomonadota</taxon>
        <taxon>Betaproteobacteria</taxon>
        <taxon>Burkholderiales</taxon>
        <taxon>Comamonadaceae</taxon>
        <taxon>Rhodoferax</taxon>
    </lineage>
</organism>
<dbReference type="InterPro" id="IPR013424">
    <property type="entry name" value="Ice-binding_C"/>
</dbReference>
<feature type="signal peptide" evidence="1">
    <location>
        <begin position="1"/>
        <end position="28"/>
    </location>
</feature>
<reference evidence="3 4" key="1">
    <citation type="journal article" date="2021" name="Microbiol. Spectr.">
        <title>A Single Bacterium Capable of Oxidation and Reduction of Iron at Circumneutral pH.</title>
        <authorList>
            <person name="Kato S."/>
            <person name="Ohkuma M."/>
        </authorList>
    </citation>
    <scope>NUCLEOTIDE SEQUENCE [LARGE SCALE GENOMIC DNA]</scope>
    <source>
        <strain evidence="3 4">MIZ03</strain>
    </source>
</reference>
<accession>A0ABM7MJ66</accession>
<feature type="domain" description="Ice-binding protein C-terminal" evidence="2">
    <location>
        <begin position="197"/>
        <end position="221"/>
    </location>
</feature>
<dbReference type="NCBIfam" id="TIGR02595">
    <property type="entry name" value="PEP_CTERM"/>
    <property type="match status" value="1"/>
</dbReference>
<keyword evidence="4" id="KW-1185">Reference proteome</keyword>
<feature type="chain" id="PRO_5045665492" description="Ice-binding protein C-terminal domain-containing protein" evidence="1">
    <location>
        <begin position="29"/>
        <end position="227"/>
    </location>
</feature>
<dbReference type="EMBL" id="AP024238">
    <property type="protein sequence ID" value="BCO26282.1"/>
    <property type="molecule type" value="Genomic_DNA"/>
</dbReference>
<dbReference type="Pfam" id="PF07589">
    <property type="entry name" value="PEP-CTERM"/>
    <property type="match status" value="1"/>
</dbReference>
<proteinExistence type="predicted"/>
<name>A0ABM7MJ66_9BURK</name>
<evidence type="ECO:0000256" key="1">
    <source>
        <dbReference type="SAM" id="SignalP"/>
    </source>
</evidence>
<dbReference type="Proteomes" id="UP000824366">
    <property type="component" value="Chromosome"/>
</dbReference>
<keyword evidence="1" id="KW-0732">Signal</keyword>
<protein>
    <recommendedName>
        <fullName evidence="2">Ice-binding protein C-terminal domain-containing protein</fullName>
    </recommendedName>
</protein>
<evidence type="ECO:0000259" key="2">
    <source>
        <dbReference type="Pfam" id="PF07589"/>
    </source>
</evidence>
<evidence type="ECO:0000313" key="4">
    <source>
        <dbReference type="Proteomes" id="UP000824366"/>
    </source>
</evidence>
<dbReference type="RefSeq" id="WP_223909528.1">
    <property type="nucleotide sequence ID" value="NZ_AP024238.1"/>
</dbReference>
<sequence length="227" mass="23955">MAHTLNLKHVVRGTVASVLLLGAQLASAQFLSNDVGAGSVIKLTSGSGPFNGTVTSGPSSGSTFESFCLEEYEYFSYGQSLYVKGVTNATTNAAGGHYGASTSDPLSFETAWLFTKYSQGAYGNTSTVKSDMQNAFWYLEGEKALSALSTKAKSYAAAAQTAVAGGYTGYGNVRVLNVFTNASYTSHAQDQLVMLAPVPEPETYAMLLAGLGLMGFVARRRKQQKTL</sequence>